<dbReference type="EC" id="2.7.1.33" evidence="6 16"/>
<evidence type="ECO:0000256" key="15">
    <source>
        <dbReference type="ARBA" id="ARBA00040883"/>
    </source>
</evidence>
<comment type="cofactor">
    <cofactor evidence="16">
        <name>NH4(+)</name>
        <dbReference type="ChEBI" id="CHEBI:28938"/>
    </cofactor>
    <cofactor evidence="16">
        <name>K(+)</name>
        <dbReference type="ChEBI" id="CHEBI:29103"/>
    </cofactor>
    <text evidence="16">A monovalent cation. Ammonium or potassium.</text>
</comment>
<evidence type="ECO:0000256" key="3">
    <source>
        <dbReference type="ARBA" id="ARBA00004496"/>
    </source>
</evidence>
<evidence type="ECO:0000313" key="17">
    <source>
        <dbReference type="EMBL" id="TNJ38789.1"/>
    </source>
</evidence>
<evidence type="ECO:0000256" key="11">
    <source>
        <dbReference type="ARBA" id="ARBA00022840"/>
    </source>
</evidence>
<evidence type="ECO:0000256" key="6">
    <source>
        <dbReference type="ARBA" id="ARBA00012102"/>
    </source>
</evidence>
<feature type="active site" description="Proton acceptor" evidence="16">
    <location>
        <position position="117"/>
    </location>
</feature>
<protein>
    <recommendedName>
        <fullName evidence="15 16">Type III pantothenate kinase</fullName>
        <ecNumber evidence="6 16">2.7.1.33</ecNumber>
    </recommendedName>
    <alternativeName>
        <fullName evidence="16">PanK-III</fullName>
    </alternativeName>
    <alternativeName>
        <fullName evidence="16">Pantothenic acid kinase</fullName>
    </alternativeName>
</protein>
<feature type="binding site" evidence="16">
    <location>
        <begin position="115"/>
        <end position="118"/>
    </location>
    <ligand>
        <name>substrate</name>
    </ligand>
</feature>
<evidence type="ECO:0000256" key="14">
    <source>
        <dbReference type="ARBA" id="ARBA00038036"/>
    </source>
</evidence>
<evidence type="ECO:0000256" key="2">
    <source>
        <dbReference type="ARBA" id="ARBA00001958"/>
    </source>
</evidence>
<feature type="binding site" evidence="16">
    <location>
        <position position="108"/>
    </location>
    <ligand>
        <name>substrate</name>
    </ligand>
</feature>
<dbReference type="EMBL" id="VDCH01000013">
    <property type="protein sequence ID" value="TNJ38789.1"/>
    <property type="molecule type" value="Genomic_DNA"/>
</dbReference>
<evidence type="ECO:0000256" key="7">
    <source>
        <dbReference type="ARBA" id="ARBA00022490"/>
    </source>
</evidence>
<comment type="pathway">
    <text evidence="4 16">Cofactor biosynthesis; coenzyme A biosynthesis; CoA from (R)-pantothenate: step 1/5.</text>
</comment>
<evidence type="ECO:0000256" key="9">
    <source>
        <dbReference type="ARBA" id="ARBA00022741"/>
    </source>
</evidence>
<dbReference type="UniPathway" id="UPA00241">
    <property type="reaction ID" value="UER00352"/>
</dbReference>
<feature type="binding site" evidence="16">
    <location>
        <position position="141"/>
    </location>
    <ligand>
        <name>ATP</name>
        <dbReference type="ChEBI" id="CHEBI:30616"/>
    </ligand>
</feature>
<evidence type="ECO:0000256" key="8">
    <source>
        <dbReference type="ARBA" id="ARBA00022679"/>
    </source>
</evidence>
<dbReference type="AlphaFoldDB" id="A0A5C4S739"/>
<dbReference type="NCBIfam" id="TIGR00671">
    <property type="entry name" value="baf"/>
    <property type="match status" value="1"/>
</dbReference>
<dbReference type="GO" id="GO:0005524">
    <property type="term" value="F:ATP binding"/>
    <property type="evidence" value="ECO:0007669"/>
    <property type="project" value="UniProtKB-UniRule"/>
</dbReference>
<name>A0A5C4S739_CHLTI</name>
<keyword evidence="18" id="KW-1185">Reference proteome</keyword>
<keyword evidence="16" id="KW-0479">Metal-binding</keyword>
<comment type="cofactor">
    <cofactor evidence="2">
        <name>K(+)</name>
        <dbReference type="ChEBI" id="CHEBI:29103"/>
    </cofactor>
</comment>
<comment type="catalytic activity">
    <reaction evidence="1 16">
        <text>(R)-pantothenate + ATP = (R)-4'-phosphopantothenate + ADP + H(+)</text>
        <dbReference type="Rhea" id="RHEA:16373"/>
        <dbReference type="ChEBI" id="CHEBI:10986"/>
        <dbReference type="ChEBI" id="CHEBI:15378"/>
        <dbReference type="ChEBI" id="CHEBI:29032"/>
        <dbReference type="ChEBI" id="CHEBI:30616"/>
        <dbReference type="ChEBI" id="CHEBI:456216"/>
        <dbReference type="EC" id="2.7.1.33"/>
    </reaction>
</comment>
<evidence type="ECO:0000256" key="10">
    <source>
        <dbReference type="ARBA" id="ARBA00022777"/>
    </source>
</evidence>
<dbReference type="Pfam" id="PF03309">
    <property type="entry name" value="Pan_kinase"/>
    <property type="match status" value="1"/>
</dbReference>
<evidence type="ECO:0000256" key="4">
    <source>
        <dbReference type="ARBA" id="ARBA00005225"/>
    </source>
</evidence>
<evidence type="ECO:0000256" key="12">
    <source>
        <dbReference type="ARBA" id="ARBA00022958"/>
    </source>
</evidence>
<evidence type="ECO:0000256" key="1">
    <source>
        <dbReference type="ARBA" id="ARBA00001206"/>
    </source>
</evidence>
<feature type="binding site" evidence="16">
    <location>
        <position position="193"/>
    </location>
    <ligand>
        <name>substrate</name>
    </ligand>
</feature>
<dbReference type="PANTHER" id="PTHR34265">
    <property type="entry name" value="TYPE III PANTOTHENATE KINASE"/>
    <property type="match status" value="1"/>
</dbReference>
<evidence type="ECO:0000313" key="18">
    <source>
        <dbReference type="Proteomes" id="UP000308271"/>
    </source>
</evidence>
<proteinExistence type="inferred from homology"/>
<keyword evidence="7 16" id="KW-0963">Cytoplasm</keyword>
<dbReference type="CDD" id="cd24015">
    <property type="entry name" value="ASKHA_NBD_PanK-III"/>
    <property type="match status" value="1"/>
</dbReference>
<evidence type="ECO:0000256" key="5">
    <source>
        <dbReference type="ARBA" id="ARBA00011738"/>
    </source>
</evidence>
<comment type="subcellular location">
    <subcellularLocation>
        <location evidence="3 16">Cytoplasm</location>
    </subcellularLocation>
</comment>
<keyword evidence="8 16" id="KW-0808">Transferase</keyword>
<dbReference type="OrthoDB" id="9804707at2"/>
<feature type="binding site" evidence="16">
    <location>
        <begin position="18"/>
        <end position="25"/>
    </location>
    <ligand>
        <name>ATP</name>
        <dbReference type="ChEBI" id="CHEBI:30616"/>
    </ligand>
</feature>
<evidence type="ECO:0000256" key="16">
    <source>
        <dbReference type="HAMAP-Rule" id="MF_01274"/>
    </source>
</evidence>
<dbReference type="GO" id="GO:0005737">
    <property type="term" value="C:cytoplasm"/>
    <property type="evidence" value="ECO:0007669"/>
    <property type="project" value="UniProtKB-SubCell"/>
</dbReference>
<keyword evidence="11 16" id="KW-0067">ATP-binding</keyword>
<sequence>MQRSRSESPAELARLVVDIGNTTTTLALFTGDAEPVVESVPSVMFTDSAAMREVLADLSRKHCTPQAIAICSVVPAAAAAGSALLESLYSVPVLAIGSDLQLPFHLEYGNHNTFGADRLALCAWSCHLFARKSVIAIDIGTAITFDVLDASGMYRGGLIMPGIDMMSGALHARTAQLPQVRINKPASLLGRSTEECIRSGIFWGAVKQISGLVEAIRGDLVRDSGESTVEVIVTGGNSRLIAPELGAVSVIDELAVLRGSDLLLRMNLA</sequence>
<organism evidence="17 18">
    <name type="scientific">Chlorobaculum thiosulfatiphilum</name>
    <name type="common">Chlorobium limicola f.sp. thiosulfatophilum</name>
    <dbReference type="NCBI Taxonomy" id="115852"/>
    <lineage>
        <taxon>Bacteria</taxon>
        <taxon>Pseudomonadati</taxon>
        <taxon>Chlorobiota</taxon>
        <taxon>Chlorobiia</taxon>
        <taxon>Chlorobiales</taxon>
        <taxon>Chlorobiaceae</taxon>
        <taxon>Chlorobaculum</taxon>
    </lineage>
</organism>
<gene>
    <name evidence="16" type="primary">coaX</name>
    <name evidence="17" type="ORF">FGF66_07340</name>
</gene>
<feature type="binding site" evidence="16">
    <location>
        <position position="138"/>
    </location>
    <ligand>
        <name>K(+)</name>
        <dbReference type="ChEBI" id="CHEBI:29103"/>
    </ligand>
</feature>
<dbReference type="RefSeq" id="WP_139457015.1">
    <property type="nucleotide sequence ID" value="NZ_VDCH01000013.1"/>
</dbReference>
<accession>A0A5C4S739</accession>
<dbReference type="InterPro" id="IPR043129">
    <property type="entry name" value="ATPase_NBD"/>
</dbReference>
<comment type="function">
    <text evidence="16">Catalyzes the phosphorylation of pantothenate (Pan), the first step in CoA biosynthesis.</text>
</comment>
<evidence type="ECO:0000256" key="13">
    <source>
        <dbReference type="ARBA" id="ARBA00022993"/>
    </source>
</evidence>
<dbReference type="Proteomes" id="UP000308271">
    <property type="component" value="Unassembled WGS sequence"/>
</dbReference>
<dbReference type="HAMAP" id="MF_01274">
    <property type="entry name" value="Pantothen_kinase_3"/>
    <property type="match status" value="1"/>
</dbReference>
<comment type="similarity">
    <text evidence="14 16">Belongs to the type III pantothenate kinase family.</text>
</comment>
<dbReference type="Gene3D" id="3.30.420.40">
    <property type="match status" value="2"/>
</dbReference>
<dbReference type="GO" id="GO:0046872">
    <property type="term" value="F:metal ion binding"/>
    <property type="evidence" value="ECO:0007669"/>
    <property type="project" value="UniProtKB-KW"/>
</dbReference>
<keyword evidence="10 16" id="KW-0418">Kinase</keyword>
<comment type="subunit">
    <text evidence="5 16">Homodimer.</text>
</comment>
<dbReference type="SUPFAM" id="SSF53067">
    <property type="entry name" value="Actin-like ATPase domain"/>
    <property type="match status" value="2"/>
</dbReference>
<keyword evidence="13 16" id="KW-0173">Coenzyme A biosynthesis</keyword>
<reference evidence="17 18" key="1">
    <citation type="submission" date="2019-05" db="EMBL/GenBank/DDBJ databases">
        <title>Draft Whole-Genome sequence of the green sulfur bacterium Chlorobaculum thiosulfatiphilum DSM 249.</title>
        <authorList>
            <person name="Meyer T.E."/>
            <person name="Kyndt J.A."/>
        </authorList>
    </citation>
    <scope>NUCLEOTIDE SEQUENCE [LARGE SCALE GENOMIC DNA]</scope>
    <source>
        <strain evidence="17 18">DSM 249</strain>
    </source>
</reference>
<keyword evidence="9 16" id="KW-0547">Nucleotide-binding</keyword>
<comment type="caution">
    <text evidence="17">The sequence shown here is derived from an EMBL/GenBank/DDBJ whole genome shotgun (WGS) entry which is preliminary data.</text>
</comment>
<dbReference type="InterPro" id="IPR004619">
    <property type="entry name" value="Type_III_PanK"/>
</dbReference>
<dbReference type="PANTHER" id="PTHR34265:SF1">
    <property type="entry name" value="TYPE III PANTOTHENATE KINASE"/>
    <property type="match status" value="1"/>
</dbReference>
<dbReference type="GO" id="GO:0004594">
    <property type="term" value="F:pantothenate kinase activity"/>
    <property type="evidence" value="ECO:0007669"/>
    <property type="project" value="UniProtKB-UniRule"/>
</dbReference>
<keyword evidence="12 16" id="KW-0630">Potassium</keyword>
<dbReference type="GO" id="GO:0015937">
    <property type="term" value="P:coenzyme A biosynthetic process"/>
    <property type="evidence" value="ECO:0007669"/>
    <property type="project" value="UniProtKB-UniRule"/>
</dbReference>